<gene>
    <name evidence="2" type="ORF">LSAA_14266</name>
</gene>
<dbReference type="EMBL" id="HG994587">
    <property type="protein sequence ID" value="CAF3015783.1"/>
    <property type="molecule type" value="Genomic_DNA"/>
</dbReference>
<reference evidence="2" key="1">
    <citation type="submission" date="2021-02" db="EMBL/GenBank/DDBJ databases">
        <authorList>
            <person name="Bekaert M."/>
        </authorList>
    </citation>
    <scope>NUCLEOTIDE SEQUENCE</scope>
    <source>
        <strain evidence="2">IoA-00</strain>
    </source>
</reference>
<dbReference type="Proteomes" id="UP000675881">
    <property type="component" value="Chromosome 8"/>
</dbReference>
<feature type="region of interest" description="Disordered" evidence="1">
    <location>
        <begin position="377"/>
        <end position="414"/>
    </location>
</feature>
<evidence type="ECO:0000256" key="1">
    <source>
        <dbReference type="SAM" id="MobiDB-lite"/>
    </source>
</evidence>
<proteinExistence type="predicted"/>
<evidence type="ECO:0000313" key="3">
    <source>
        <dbReference type="Proteomes" id="UP000675881"/>
    </source>
</evidence>
<feature type="compositionally biased region" description="Basic and acidic residues" evidence="1">
    <location>
        <begin position="389"/>
        <end position="398"/>
    </location>
</feature>
<keyword evidence="3" id="KW-1185">Reference proteome</keyword>
<evidence type="ECO:0000313" key="2">
    <source>
        <dbReference type="EMBL" id="CAF3015783.1"/>
    </source>
</evidence>
<accession>A0A7R8D3N6</accession>
<dbReference type="AlphaFoldDB" id="A0A7R8D3N6"/>
<dbReference type="OrthoDB" id="10612719at2759"/>
<sequence>MDDVWLVIGLLLFGSLLFCLCCYKVTNLLYMLYHIDDTEIEDLEDCPMVGGGSGSGVTANAVASGDEIKDYRLLNNVASSTGLGCNHLYSTPTPPSMPQNLYTHTFFEPKKKSTSVSSLSVGIQCDVLSLSEINQDSSSFLKDSRKSLIGSTPSIYRRVEAYHTGRRSRFQSSTSSLNKSAILHQQQLLQHEGGAVDETDLNEQKGPSSYLIEECNFSEAGSIPCQRHNQPQQLLQNPPPIEQGHFFSAHLLQHSNRLPPLVGNPPYTADHRSVPCQYSSFDCIQPNSSSTSSCIPNNNNINNSNNTRTCCPTHNGPHYHPQRYRILTKKSNSINNLNNEPHFFRSQIDHQHHHPNISDSNNGGFIIIPPPVDFSANSKFSYSSRLHTKAREDEDGRGRGGGGGRRRRGTSSSK</sequence>
<organism evidence="2 3">
    <name type="scientific">Lepeophtheirus salmonis</name>
    <name type="common">Salmon louse</name>
    <name type="synonym">Caligus salmonis</name>
    <dbReference type="NCBI Taxonomy" id="72036"/>
    <lineage>
        <taxon>Eukaryota</taxon>
        <taxon>Metazoa</taxon>
        <taxon>Ecdysozoa</taxon>
        <taxon>Arthropoda</taxon>
        <taxon>Crustacea</taxon>
        <taxon>Multicrustacea</taxon>
        <taxon>Hexanauplia</taxon>
        <taxon>Copepoda</taxon>
        <taxon>Siphonostomatoida</taxon>
        <taxon>Caligidae</taxon>
        <taxon>Lepeophtheirus</taxon>
    </lineage>
</organism>
<feature type="compositionally biased region" description="Basic residues" evidence="1">
    <location>
        <begin position="404"/>
        <end position="414"/>
    </location>
</feature>
<name>A0A7R8D3N6_LEPSM</name>
<protein>
    <submittedName>
        <fullName evidence="2">(salmon louse) hypothetical protein</fullName>
    </submittedName>
</protein>